<dbReference type="GO" id="GO:0005886">
    <property type="term" value="C:plasma membrane"/>
    <property type="evidence" value="ECO:0007669"/>
    <property type="project" value="UniProtKB-SubCell"/>
</dbReference>
<comment type="catalytic activity">
    <reaction evidence="25">
        <text>[GlcNAc-(1-&gt;4)-Mur2Ac(oyl-L-Ala-gamma-D-Glu-L-Lys-D-Ala-D-Ala)](n)-di-trans,octa-cis-undecaprenyl diphosphate + beta-D-GlcNAc-(1-&gt;4)-Mur2Ac(oyl-L-Ala-gamma-D-Glu-L-Lys-D-Ala-D-Ala)-di-trans,octa-cis-undecaprenyl diphosphate = [GlcNAc-(1-&gt;4)-Mur2Ac(oyl-L-Ala-gamma-D-Glu-L-Lys-D-Ala-D-Ala)](n+1)-di-trans,octa-cis-undecaprenyl diphosphate + di-trans,octa-cis-undecaprenyl diphosphate + H(+)</text>
        <dbReference type="Rhea" id="RHEA:23708"/>
        <dbReference type="Rhea" id="RHEA-COMP:9602"/>
        <dbReference type="Rhea" id="RHEA-COMP:9603"/>
        <dbReference type="ChEBI" id="CHEBI:15378"/>
        <dbReference type="ChEBI" id="CHEBI:58405"/>
        <dbReference type="ChEBI" id="CHEBI:60033"/>
        <dbReference type="ChEBI" id="CHEBI:78435"/>
        <dbReference type="EC" id="2.4.99.28"/>
    </reaction>
</comment>
<feature type="domain" description="Penicillin-binding protein transpeptidase" evidence="29">
    <location>
        <begin position="447"/>
        <end position="698"/>
    </location>
</feature>
<keyword evidence="16" id="KW-0735">Signal-anchor</keyword>
<comment type="pathway">
    <text evidence="2">Cell wall biogenesis; peptidoglycan biosynthesis.</text>
</comment>
<keyword evidence="10" id="KW-0645">Protease</keyword>
<dbReference type="Pfam" id="PF00905">
    <property type="entry name" value="Transpeptidase"/>
    <property type="match status" value="1"/>
</dbReference>
<protein>
    <recommendedName>
        <fullName evidence="6">Penicillin-binding protein 1A</fullName>
        <ecNumber evidence="24">2.4.99.28</ecNumber>
        <ecNumber evidence="5">3.4.16.4</ecNumber>
    </recommendedName>
</protein>
<evidence type="ECO:0000256" key="1">
    <source>
        <dbReference type="ARBA" id="ARBA00004249"/>
    </source>
</evidence>
<evidence type="ECO:0000256" key="23">
    <source>
        <dbReference type="ARBA" id="ARBA00034000"/>
    </source>
</evidence>
<keyword evidence="21" id="KW-0511">Multifunctional enzyme</keyword>
<evidence type="ECO:0000256" key="28">
    <source>
        <dbReference type="SAM" id="Phobius"/>
    </source>
</evidence>
<dbReference type="InterPro" id="IPR001460">
    <property type="entry name" value="PCN-bd_Tpept"/>
</dbReference>
<dbReference type="EC" id="2.4.99.28" evidence="24"/>
<dbReference type="GO" id="GO:0071555">
    <property type="term" value="P:cell wall organization"/>
    <property type="evidence" value="ECO:0007669"/>
    <property type="project" value="UniProtKB-KW"/>
</dbReference>
<evidence type="ECO:0000256" key="8">
    <source>
        <dbReference type="ARBA" id="ARBA00022519"/>
    </source>
</evidence>
<dbReference type="GO" id="GO:0009002">
    <property type="term" value="F:serine-type D-Ala-D-Ala carboxypeptidase activity"/>
    <property type="evidence" value="ECO:0007669"/>
    <property type="project" value="UniProtKB-EC"/>
</dbReference>
<dbReference type="GO" id="GO:0006508">
    <property type="term" value="P:proteolysis"/>
    <property type="evidence" value="ECO:0007669"/>
    <property type="project" value="UniProtKB-KW"/>
</dbReference>
<evidence type="ECO:0000313" key="32">
    <source>
        <dbReference type="EMBL" id="SAI74605.1"/>
    </source>
</evidence>
<evidence type="ECO:0000259" key="29">
    <source>
        <dbReference type="Pfam" id="PF00905"/>
    </source>
</evidence>
<keyword evidence="12 32" id="KW-0808">Transferase</keyword>
<dbReference type="InterPro" id="IPR036950">
    <property type="entry name" value="PBP_transglycosylase"/>
</dbReference>
<evidence type="ECO:0000256" key="12">
    <source>
        <dbReference type="ARBA" id="ARBA00022679"/>
    </source>
</evidence>
<keyword evidence="19 28" id="KW-0472">Membrane</keyword>
<evidence type="ECO:0000256" key="22">
    <source>
        <dbReference type="ARBA" id="ARBA00023316"/>
    </source>
</evidence>
<feature type="domain" description="Glycosyl transferase family 51" evidence="30">
    <location>
        <begin position="72"/>
        <end position="245"/>
    </location>
</feature>
<dbReference type="InterPro" id="IPR031376">
    <property type="entry name" value="PCB_OB"/>
</dbReference>
<dbReference type="NCBIfam" id="TIGR02074">
    <property type="entry name" value="PBP_1a_fam"/>
    <property type="match status" value="1"/>
</dbReference>
<dbReference type="GO" id="GO:0008955">
    <property type="term" value="F:peptidoglycan glycosyltransferase activity"/>
    <property type="evidence" value="ECO:0007669"/>
    <property type="project" value="UniProtKB-EC"/>
</dbReference>
<proteinExistence type="inferred from homology"/>
<dbReference type="GO" id="GO:0046677">
    <property type="term" value="P:response to antibiotic"/>
    <property type="evidence" value="ECO:0007669"/>
    <property type="project" value="UniProtKB-KW"/>
</dbReference>
<keyword evidence="33" id="KW-1185">Reference proteome</keyword>
<comment type="subcellular location">
    <subcellularLocation>
        <location evidence="1">Cell inner membrane</location>
        <topology evidence="1">Single-pass type II membrane protein</topology>
    </subcellularLocation>
</comment>
<dbReference type="RefSeq" id="WP_082853305.1">
    <property type="nucleotide sequence ID" value="NZ_FKIF01000010.1"/>
</dbReference>
<evidence type="ECO:0000256" key="26">
    <source>
        <dbReference type="ARBA" id="ARBA00060592"/>
    </source>
</evidence>
<dbReference type="PANTHER" id="PTHR32282">
    <property type="entry name" value="BINDING PROTEIN TRANSPEPTIDASE, PUTATIVE-RELATED"/>
    <property type="match status" value="1"/>
</dbReference>
<dbReference type="Proteomes" id="UP000076848">
    <property type="component" value="Unassembled WGS sequence"/>
</dbReference>
<evidence type="ECO:0000256" key="27">
    <source>
        <dbReference type="SAM" id="MobiDB-lite"/>
    </source>
</evidence>
<keyword evidence="22" id="KW-0961">Cell wall biogenesis/degradation</keyword>
<dbReference type="InterPro" id="IPR012338">
    <property type="entry name" value="Beta-lactam/transpept-like"/>
</dbReference>
<accession>A0A157SWB9</accession>
<comment type="similarity">
    <text evidence="4">In the N-terminal section; belongs to the glycosyltransferase 51 family.</text>
</comment>
<evidence type="ECO:0000256" key="6">
    <source>
        <dbReference type="ARBA" id="ARBA00018638"/>
    </source>
</evidence>
<dbReference type="UniPathway" id="UPA00219"/>
<evidence type="ECO:0000256" key="7">
    <source>
        <dbReference type="ARBA" id="ARBA00022475"/>
    </source>
</evidence>
<evidence type="ECO:0000256" key="13">
    <source>
        <dbReference type="ARBA" id="ARBA00022692"/>
    </source>
</evidence>
<comment type="pathway">
    <text evidence="26">Glycan biosynthesis.</text>
</comment>
<reference evidence="32 33" key="1">
    <citation type="submission" date="2016-04" db="EMBL/GenBank/DDBJ databases">
        <authorList>
            <consortium name="Pathogen Informatics"/>
        </authorList>
    </citation>
    <scope>NUCLEOTIDE SEQUENCE [LARGE SCALE GENOMIC DNA]</scope>
    <source>
        <strain evidence="32 33">H050680373</strain>
    </source>
</reference>
<dbReference type="GO" id="GO:0008658">
    <property type="term" value="F:penicillin binding"/>
    <property type="evidence" value="ECO:0007669"/>
    <property type="project" value="InterPro"/>
</dbReference>
<evidence type="ECO:0000256" key="10">
    <source>
        <dbReference type="ARBA" id="ARBA00022670"/>
    </source>
</evidence>
<keyword evidence="7" id="KW-1003">Cell membrane</keyword>
<comment type="similarity">
    <text evidence="3">In the C-terminal section; belongs to the transpeptidase family.</text>
</comment>
<evidence type="ECO:0000256" key="24">
    <source>
        <dbReference type="ARBA" id="ARBA00044770"/>
    </source>
</evidence>
<dbReference type="STRING" id="288768.SAMEA3906486_05322"/>
<feature type="compositionally biased region" description="Low complexity" evidence="27">
    <location>
        <begin position="792"/>
        <end position="829"/>
    </location>
</feature>
<feature type="transmembrane region" description="Helical" evidence="28">
    <location>
        <begin position="20"/>
        <end position="45"/>
    </location>
</feature>
<gene>
    <name evidence="32" type="primary">mrcA_2</name>
    <name evidence="32" type="ORF">SAMEA3906486_05322</name>
</gene>
<name>A0A157SWB9_9BORD</name>
<dbReference type="GO" id="GO:0009252">
    <property type="term" value="P:peptidoglycan biosynthetic process"/>
    <property type="evidence" value="ECO:0007669"/>
    <property type="project" value="UniProtKB-UniPathway"/>
</dbReference>
<keyword evidence="11 32" id="KW-0328">Glycosyltransferase</keyword>
<dbReference type="FunFam" id="1.10.3810.10:FF:000003">
    <property type="entry name" value="Penicillin-binding protein 1a"/>
    <property type="match status" value="1"/>
</dbReference>
<evidence type="ECO:0000256" key="2">
    <source>
        <dbReference type="ARBA" id="ARBA00004752"/>
    </source>
</evidence>
<keyword evidence="8" id="KW-0997">Cell inner membrane</keyword>
<dbReference type="GO" id="GO:0030288">
    <property type="term" value="C:outer membrane-bounded periplasmic space"/>
    <property type="evidence" value="ECO:0007669"/>
    <property type="project" value="TreeGrafter"/>
</dbReference>
<dbReference type="Pfam" id="PF17092">
    <property type="entry name" value="PCB_OB"/>
    <property type="match status" value="1"/>
</dbReference>
<feature type="compositionally biased region" description="Low complexity" evidence="27">
    <location>
        <begin position="855"/>
        <end position="873"/>
    </location>
</feature>
<dbReference type="EC" id="3.4.16.4" evidence="5"/>
<keyword evidence="9" id="KW-0121">Carboxypeptidase</keyword>
<evidence type="ECO:0000259" key="30">
    <source>
        <dbReference type="Pfam" id="PF00912"/>
    </source>
</evidence>
<evidence type="ECO:0000256" key="19">
    <source>
        <dbReference type="ARBA" id="ARBA00023136"/>
    </source>
</evidence>
<evidence type="ECO:0000256" key="20">
    <source>
        <dbReference type="ARBA" id="ARBA00023251"/>
    </source>
</evidence>
<evidence type="ECO:0000256" key="3">
    <source>
        <dbReference type="ARBA" id="ARBA00007090"/>
    </source>
</evidence>
<keyword evidence="20" id="KW-0046">Antibiotic resistance</keyword>
<evidence type="ECO:0000313" key="33">
    <source>
        <dbReference type="Proteomes" id="UP000076848"/>
    </source>
</evidence>
<dbReference type="Gene3D" id="3.40.710.10">
    <property type="entry name" value="DD-peptidase/beta-lactamase superfamily"/>
    <property type="match status" value="2"/>
</dbReference>
<dbReference type="GO" id="GO:0008360">
    <property type="term" value="P:regulation of cell shape"/>
    <property type="evidence" value="ECO:0007669"/>
    <property type="project" value="UniProtKB-KW"/>
</dbReference>
<evidence type="ECO:0000256" key="16">
    <source>
        <dbReference type="ARBA" id="ARBA00022968"/>
    </source>
</evidence>
<dbReference type="Pfam" id="PF00912">
    <property type="entry name" value="Transgly"/>
    <property type="match status" value="1"/>
</dbReference>
<evidence type="ECO:0000256" key="25">
    <source>
        <dbReference type="ARBA" id="ARBA00049902"/>
    </source>
</evidence>
<keyword evidence="17" id="KW-0573">Peptidoglycan synthesis</keyword>
<dbReference type="OrthoDB" id="9766909at2"/>
<evidence type="ECO:0000256" key="18">
    <source>
        <dbReference type="ARBA" id="ARBA00022989"/>
    </source>
</evidence>
<evidence type="ECO:0000256" key="5">
    <source>
        <dbReference type="ARBA" id="ARBA00012448"/>
    </source>
</evidence>
<evidence type="ECO:0000256" key="17">
    <source>
        <dbReference type="ARBA" id="ARBA00022984"/>
    </source>
</evidence>
<evidence type="ECO:0000256" key="9">
    <source>
        <dbReference type="ARBA" id="ARBA00022645"/>
    </source>
</evidence>
<dbReference type="InterPro" id="IPR001264">
    <property type="entry name" value="Glyco_trans_51"/>
</dbReference>
<organism evidence="32 33">
    <name type="scientific">Bordetella ansorpii</name>
    <dbReference type="NCBI Taxonomy" id="288768"/>
    <lineage>
        <taxon>Bacteria</taxon>
        <taxon>Pseudomonadati</taxon>
        <taxon>Pseudomonadota</taxon>
        <taxon>Betaproteobacteria</taxon>
        <taxon>Burkholderiales</taxon>
        <taxon>Alcaligenaceae</taxon>
        <taxon>Bordetella</taxon>
    </lineage>
</organism>
<feature type="domain" description="Penicillin-binding protein OB-like" evidence="31">
    <location>
        <begin position="335"/>
        <end position="442"/>
    </location>
</feature>
<dbReference type="SUPFAM" id="SSF53955">
    <property type="entry name" value="Lysozyme-like"/>
    <property type="match status" value="1"/>
</dbReference>
<evidence type="ECO:0000256" key="15">
    <source>
        <dbReference type="ARBA" id="ARBA00022960"/>
    </source>
</evidence>
<dbReference type="InterPro" id="IPR023346">
    <property type="entry name" value="Lysozyme-like_dom_sf"/>
</dbReference>
<keyword evidence="15" id="KW-0133">Cell shape</keyword>
<comment type="catalytic activity">
    <reaction evidence="23">
        <text>Preferential cleavage: (Ac)2-L-Lys-D-Ala-|-D-Ala. Also transpeptidation of peptidyl-alanyl moieties that are N-acyl substituents of D-alanine.</text>
        <dbReference type="EC" id="3.4.16.4"/>
    </reaction>
</comment>
<keyword evidence="18 28" id="KW-1133">Transmembrane helix</keyword>
<dbReference type="PANTHER" id="PTHR32282:SF27">
    <property type="entry name" value="PENICILLIN-BINDING PROTEIN 1A"/>
    <property type="match status" value="1"/>
</dbReference>
<evidence type="ECO:0000259" key="31">
    <source>
        <dbReference type="Pfam" id="PF17092"/>
    </source>
</evidence>
<sequence>MKNSETSKESRRTRLRGLLIKASVAVAGLGLCGVLLAGLAIGLTWPNLPELHAMTDYRPRVPLRVYTADKVLIGEFGEEHRNVLRFDEIPQVMKDAILAAEDDRFYQHGGIDWTGVIRAGLTNLVNMRKSQGASTITMQVARNFYLSSDKTYSRKFYELLLTFKIESQLSKDQILELYMNQIYLGHRAYGFAAASRTYFGKPLSEITPAEAALLAGIPKAPSRANPITNLERARARQHYVLARMQALGKLTPEQVQEALAQPLVVRGSEGGPARGFSVHGEYPAEMVRQLMYGVFQENAYTQGIDVYTTIDSKDQQAAYQAVRDGVLDYTRRAAYPGPEDQIELPDGIENDSAAFDEVLDGVQENTPDSDDLLSGVVLSASPTEIKVARSARQIITIDDKKALAVVARALGDRAKPEVRIKRGSVVYVRKNGDNWEVINMPALQAALVSLAPQDGAIRAMIGGFDFYRGSFNRVVQAWRQPGSNIKPFIYAAALERGMTPGTQISDQPFFLSAAQTGSRDWSPKNDGDRYEPMLTLRQGLYKSKNMVSIRILQAITPQYGQEYLTRFGFEKDRWPAVLPMALGAGSATPLQVASAYSVFANGGYRVTPYLIDHVTDRSGKVLMQAQPPQAGDETVRAIDPRTAWVMDDILRGATVQGTSARAHKVLGRNDVGGKTGTTNGAVDVWFSGYTPKLATTVWMGFDQPRSLGTNEFGSGLALSTWLDYSQPVLKGIPQSPQAPRPQGLIVADGDYYFSEFPPGQAVAAVDLSTGDQLQDFLNNYRPSDDSPSRVLQPGQQPQQQPGQPQYQVPNQPGYQVPPAQPGQPSSSSGDRVPIPPIPVPSADLGTPEMRFPVNATASAAPAMPASATPATAPAPLPEGAMRTRPIDAVGALSPQPERERDKSRETSEINPGYGGTSRDLSGKN</sequence>
<feature type="compositionally biased region" description="Basic and acidic residues" evidence="27">
    <location>
        <begin position="896"/>
        <end position="907"/>
    </location>
</feature>
<dbReference type="Gene3D" id="1.10.3810.10">
    <property type="entry name" value="Biosynthetic peptidoglycan transglycosylase-like"/>
    <property type="match status" value="1"/>
</dbReference>
<dbReference type="InterPro" id="IPR050396">
    <property type="entry name" value="Glycosyltr_51/Transpeptidase"/>
</dbReference>
<keyword evidence="14" id="KW-0378">Hydrolase</keyword>
<evidence type="ECO:0000256" key="21">
    <source>
        <dbReference type="ARBA" id="ARBA00023268"/>
    </source>
</evidence>
<evidence type="ECO:0000256" key="4">
    <source>
        <dbReference type="ARBA" id="ARBA00007739"/>
    </source>
</evidence>
<evidence type="ECO:0000256" key="11">
    <source>
        <dbReference type="ARBA" id="ARBA00022676"/>
    </source>
</evidence>
<dbReference type="SUPFAM" id="SSF56601">
    <property type="entry name" value="beta-lactamase/transpeptidase-like"/>
    <property type="match status" value="1"/>
</dbReference>
<feature type="region of interest" description="Disordered" evidence="27">
    <location>
        <begin position="777"/>
        <end position="924"/>
    </location>
</feature>
<dbReference type="AlphaFoldDB" id="A0A157SWB9"/>
<keyword evidence="13 28" id="KW-0812">Transmembrane</keyword>
<evidence type="ECO:0000256" key="14">
    <source>
        <dbReference type="ARBA" id="ARBA00022801"/>
    </source>
</evidence>
<dbReference type="EMBL" id="FKIF01000010">
    <property type="protein sequence ID" value="SAI74605.1"/>
    <property type="molecule type" value="Genomic_DNA"/>
</dbReference>